<dbReference type="EMBL" id="BMIL01000003">
    <property type="protein sequence ID" value="GGC60257.1"/>
    <property type="molecule type" value="Genomic_DNA"/>
</dbReference>
<organism evidence="2 3">
    <name type="scientific">Pedobacter quisquiliarum</name>
    <dbReference type="NCBI Taxonomy" id="1834438"/>
    <lineage>
        <taxon>Bacteria</taxon>
        <taxon>Pseudomonadati</taxon>
        <taxon>Bacteroidota</taxon>
        <taxon>Sphingobacteriia</taxon>
        <taxon>Sphingobacteriales</taxon>
        <taxon>Sphingobacteriaceae</taxon>
        <taxon>Pedobacter</taxon>
    </lineage>
</organism>
<dbReference type="Proteomes" id="UP000651668">
    <property type="component" value="Unassembled WGS sequence"/>
</dbReference>
<reference evidence="2" key="2">
    <citation type="submission" date="2020-09" db="EMBL/GenBank/DDBJ databases">
        <authorList>
            <person name="Sun Q."/>
            <person name="Zhou Y."/>
        </authorList>
    </citation>
    <scope>NUCLEOTIDE SEQUENCE</scope>
    <source>
        <strain evidence="2">CGMCC 1.15343</strain>
    </source>
</reference>
<dbReference type="Pfam" id="PF25583">
    <property type="entry name" value="WCX"/>
    <property type="match status" value="1"/>
</dbReference>
<dbReference type="AlphaFoldDB" id="A0A916U528"/>
<reference evidence="2" key="1">
    <citation type="journal article" date="2014" name="Int. J. Syst. Evol. Microbiol.">
        <title>Complete genome sequence of Corynebacterium casei LMG S-19264T (=DSM 44701T), isolated from a smear-ripened cheese.</title>
        <authorList>
            <consortium name="US DOE Joint Genome Institute (JGI-PGF)"/>
            <person name="Walter F."/>
            <person name="Albersmeier A."/>
            <person name="Kalinowski J."/>
            <person name="Ruckert C."/>
        </authorList>
    </citation>
    <scope>NUCLEOTIDE SEQUENCE</scope>
    <source>
        <strain evidence="2">CGMCC 1.15343</strain>
    </source>
</reference>
<keyword evidence="3" id="KW-1185">Reference proteome</keyword>
<protein>
    <recommendedName>
        <fullName evidence="1">WCX domain-containing protein</fullName>
    </recommendedName>
</protein>
<dbReference type="RefSeq" id="WP_188625978.1">
    <property type="nucleotide sequence ID" value="NZ_BMIL01000003.1"/>
</dbReference>
<dbReference type="InterPro" id="IPR057727">
    <property type="entry name" value="WCX_dom"/>
</dbReference>
<proteinExistence type="predicted"/>
<comment type="caution">
    <text evidence="2">The sequence shown here is derived from an EMBL/GenBank/DDBJ whole genome shotgun (WGS) entry which is preliminary data.</text>
</comment>
<name>A0A916U528_9SPHI</name>
<feature type="domain" description="WCX" evidence="1">
    <location>
        <begin position="257"/>
        <end position="332"/>
    </location>
</feature>
<evidence type="ECO:0000259" key="1">
    <source>
        <dbReference type="Pfam" id="PF25583"/>
    </source>
</evidence>
<sequence>MKQLERLKLIYGLLSHSPQTIDSLQKELQALGTVVSSRQLYRDLDDVGNFFLRAEERLDLKNQEFNKKLYVINRNNGSGAINNYDIDTYLINKLMILAGIAIGRKSSLDKFRDIFASHLNSSKVENNGSWDGLSMLNTHFNEIVFDQKFEDKFNQILWSVSNHRAIEIIECHGDSVSMYKSLVFPFLFLPMKIIYHRGGFFVAGMVDGSKKCLVMDLFQISTFKLSNQTFAFKKDMTVLDKNLQARFGVSQNIDDEVYEVILDFASLTGSFVRAHSWHHSQRFEVLPSGNVRMYLTCGINRELIGWIYMWMGHVKVVAPEILKAHHQEQLQSIIDVSQSDVVSYKDSWRPA</sequence>
<gene>
    <name evidence="2" type="ORF">GCM10011387_12350</name>
</gene>
<accession>A0A916U528</accession>
<evidence type="ECO:0000313" key="3">
    <source>
        <dbReference type="Proteomes" id="UP000651668"/>
    </source>
</evidence>
<evidence type="ECO:0000313" key="2">
    <source>
        <dbReference type="EMBL" id="GGC60257.1"/>
    </source>
</evidence>